<evidence type="ECO:0000256" key="1">
    <source>
        <dbReference type="SAM" id="MobiDB-lite"/>
    </source>
</evidence>
<feature type="compositionally biased region" description="Polar residues" evidence="1">
    <location>
        <begin position="57"/>
        <end position="66"/>
    </location>
</feature>
<dbReference type="EMBL" id="MNPL01017726">
    <property type="protein sequence ID" value="OQR70381.1"/>
    <property type="molecule type" value="Genomic_DNA"/>
</dbReference>
<keyword evidence="3" id="KW-1185">Reference proteome</keyword>
<gene>
    <name evidence="2" type="ORF">BIW11_11668</name>
</gene>
<comment type="caution">
    <text evidence="2">The sequence shown here is derived from an EMBL/GenBank/DDBJ whole genome shotgun (WGS) entry which is preliminary data.</text>
</comment>
<organism evidence="2 3">
    <name type="scientific">Tropilaelaps mercedesae</name>
    <dbReference type="NCBI Taxonomy" id="418985"/>
    <lineage>
        <taxon>Eukaryota</taxon>
        <taxon>Metazoa</taxon>
        <taxon>Ecdysozoa</taxon>
        <taxon>Arthropoda</taxon>
        <taxon>Chelicerata</taxon>
        <taxon>Arachnida</taxon>
        <taxon>Acari</taxon>
        <taxon>Parasitiformes</taxon>
        <taxon>Mesostigmata</taxon>
        <taxon>Gamasina</taxon>
        <taxon>Dermanyssoidea</taxon>
        <taxon>Laelapidae</taxon>
        <taxon>Tropilaelaps</taxon>
    </lineage>
</organism>
<evidence type="ECO:0000313" key="2">
    <source>
        <dbReference type="EMBL" id="OQR70381.1"/>
    </source>
</evidence>
<dbReference type="AlphaFoldDB" id="A0A1V9XAF8"/>
<accession>A0A1V9XAF8</accession>
<feature type="compositionally biased region" description="Basic and acidic residues" evidence="1">
    <location>
        <begin position="93"/>
        <end position="121"/>
    </location>
</feature>
<evidence type="ECO:0000313" key="3">
    <source>
        <dbReference type="Proteomes" id="UP000192247"/>
    </source>
</evidence>
<protein>
    <submittedName>
        <fullName evidence="2">Uncharacterized protein</fullName>
    </submittedName>
</protein>
<proteinExistence type="predicted"/>
<name>A0A1V9XAF8_9ACAR</name>
<reference evidence="2 3" key="1">
    <citation type="journal article" date="2017" name="Gigascience">
        <title>Draft genome of the honey bee ectoparasitic mite, Tropilaelaps mercedesae, is shaped by the parasitic life history.</title>
        <authorList>
            <person name="Dong X."/>
            <person name="Armstrong S.D."/>
            <person name="Xia D."/>
            <person name="Makepeace B.L."/>
            <person name="Darby A.C."/>
            <person name="Kadowaki T."/>
        </authorList>
    </citation>
    <scope>NUCLEOTIDE SEQUENCE [LARGE SCALE GENOMIC DNA]</scope>
    <source>
        <strain evidence="2">Wuxi-XJTLU</strain>
    </source>
</reference>
<sequence>MWRIVRIAVTRKFPDDEDGDQEDLDDANPLYKPADGQTGHARYGAPPQEAGQAPDVQRSTMPSQNADEGLRRRNHCKSSPFVEAAGNATGESNKTKKADVAAARLRDALDNRDGDDREEQRQAVPVE</sequence>
<dbReference type="Proteomes" id="UP000192247">
    <property type="component" value="Unassembled WGS sequence"/>
</dbReference>
<dbReference type="InParanoid" id="A0A1V9XAF8"/>
<feature type="region of interest" description="Disordered" evidence="1">
    <location>
        <begin position="9"/>
        <end position="127"/>
    </location>
</feature>
<feature type="compositionally biased region" description="Acidic residues" evidence="1">
    <location>
        <begin position="15"/>
        <end position="26"/>
    </location>
</feature>